<dbReference type="Proteomes" id="UP000190831">
    <property type="component" value="Chromosome F"/>
</dbReference>
<dbReference type="PANTHER" id="PTHR10012">
    <property type="entry name" value="SERINE/THREONINE-PROTEIN PHOSPHATASE 2A REGULATORY SUBUNIT B"/>
    <property type="match status" value="1"/>
</dbReference>
<evidence type="ECO:0000256" key="2">
    <source>
        <dbReference type="ARBA" id="ARBA00004123"/>
    </source>
</evidence>
<gene>
    <name evidence="10" type="ORF">LAFE_0F00694G</name>
</gene>
<evidence type="ECO:0000256" key="8">
    <source>
        <dbReference type="ARBA" id="ARBA00023242"/>
    </source>
</evidence>
<dbReference type="GO" id="GO:0000159">
    <property type="term" value="C:protein phosphatase type 2A complex"/>
    <property type="evidence" value="ECO:0007669"/>
    <property type="project" value="TreeGrafter"/>
</dbReference>
<keyword evidence="7 9" id="KW-0413">Isomerase</keyword>
<dbReference type="AlphaFoldDB" id="A0A1G4MEK2"/>
<evidence type="ECO:0000256" key="5">
    <source>
        <dbReference type="ARBA" id="ARBA00022490"/>
    </source>
</evidence>
<comment type="similarity">
    <text evidence="4 9">Belongs to the PTPA-type PPIase family.</text>
</comment>
<evidence type="ECO:0000256" key="3">
    <source>
        <dbReference type="ARBA" id="ARBA00004496"/>
    </source>
</evidence>
<dbReference type="Gene3D" id="1.20.120.1150">
    <property type="match status" value="1"/>
</dbReference>
<comment type="catalytic activity">
    <reaction evidence="1 9">
        <text>[protein]-peptidylproline (omega=180) = [protein]-peptidylproline (omega=0)</text>
        <dbReference type="Rhea" id="RHEA:16237"/>
        <dbReference type="Rhea" id="RHEA-COMP:10747"/>
        <dbReference type="Rhea" id="RHEA-COMP:10748"/>
        <dbReference type="ChEBI" id="CHEBI:83833"/>
        <dbReference type="ChEBI" id="CHEBI:83834"/>
        <dbReference type="EC" id="5.2.1.8"/>
    </reaction>
</comment>
<evidence type="ECO:0000313" key="10">
    <source>
        <dbReference type="EMBL" id="SCW02178.1"/>
    </source>
</evidence>
<dbReference type="Pfam" id="PF03095">
    <property type="entry name" value="PTPA"/>
    <property type="match status" value="1"/>
</dbReference>
<keyword evidence="8" id="KW-0539">Nucleus</keyword>
<dbReference type="SUPFAM" id="SSF140984">
    <property type="entry name" value="PTPA-like"/>
    <property type="match status" value="1"/>
</dbReference>
<keyword evidence="5 9" id="KW-0963">Cytoplasm</keyword>
<dbReference type="GO" id="GO:0003755">
    <property type="term" value="F:peptidyl-prolyl cis-trans isomerase activity"/>
    <property type="evidence" value="ECO:0007669"/>
    <property type="project" value="UniProtKB-KW"/>
</dbReference>
<evidence type="ECO:0000256" key="6">
    <source>
        <dbReference type="ARBA" id="ARBA00023110"/>
    </source>
</evidence>
<dbReference type="PIRSF" id="PIRSF016325">
    <property type="entry name" value="Phstyr_phstse_ac"/>
    <property type="match status" value="1"/>
</dbReference>
<dbReference type="PANTHER" id="PTHR10012:SF3">
    <property type="entry name" value="SERINE_THREONINE-PROTEIN PHOSPHATASE 2A ACTIVATOR 1"/>
    <property type="match status" value="1"/>
</dbReference>
<dbReference type="InterPro" id="IPR037218">
    <property type="entry name" value="PTPA_sf"/>
</dbReference>
<dbReference type="OrthoDB" id="16120at2759"/>
<dbReference type="InterPro" id="IPR004327">
    <property type="entry name" value="Phstyr_phstse_ac"/>
</dbReference>
<keyword evidence="11" id="KW-1185">Reference proteome</keyword>
<dbReference type="GO" id="GO:0007052">
    <property type="term" value="P:mitotic spindle organization"/>
    <property type="evidence" value="ECO:0007669"/>
    <property type="project" value="TreeGrafter"/>
</dbReference>
<evidence type="ECO:0000256" key="7">
    <source>
        <dbReference type="ARBA" id="ARBA00023235"/>
    </source>
</evidence>
<protein>
    <recommendedName>
        <fullName evidence="9">Serine/threonine-protein phosphatase 2A activator</fullName>
        <ecNumber evidence="9">5.2.1.8</ecNumber>
    </recommendedName>
    <alternativeName>
        <fullName evidence="9">Phosphotyrosyl phosphatase activator</fullName>
    </alternativeName>
</protein>
<keyword evidence="6 9" id="KW-0697">Rotamase</keyword>
<dbReference type="EMBL" id="LT598490">
    <property type="protein sequence ID" value="SCW02178.1"/>
    <property type="molecule type" value="Genomic_DNA"/>
</dbReference>
<organism evidence="10 11">
    <name type="scientific">Lachancea fermentati</name>
    <name type="common">Zygosaccharomyces fermentati</name>
    <dbReference type="NCBI Taxonomy" id="4955"/>
    <lineage>
        <taxon>Eukaryota</taxon>
        <taxon>Fungi</taxon>
        <taxon>Dikarya</taxon>
        <taxon>Ascomycota</taxon>
        <taxon>Saccharomycotina</taxon>
        <taxon>Saccharomycetes</taxon>
        <taxon>Saccharomycetales</taxon>
        <taxon>Saccharomycetaceae</taxon>
        <taxon>Lachancea</taxon>
    </lineage>
</organism>
<comment type="subcellular location">
    <subcellularLocation>
        <location evidence="3 9">Cytoplasm</location>
    </subcellularLocation>
    <subcellularLocation>
        <location evidence="2">Nucleus</location>
    </subcellularLocation>
</comment>
<sequence length="394" mass="44192">MTECQRLDVDATHFSEPVKRIFDSQGTQDFQSSVAMLRLSSYLHRYVQMVQGQRIPTDTQHPQVAAFAQLLDKLSELVDSTPALAGPRRYGNLACRDWHAKIDAQLPQLLNQFVPARWRASVVELQYYLGNAFGSSERLDYGTGHELSFFAVVCALDMLGAWGDAFSGPDLLYVFDRYYALVRKLIRTYTLEPAGSHGVWGLDDHFHLVYILGSSQWADDRTAPIMPQDLQNKHAAEDYAATNFYCQAIAFVFKVKSGPFAEHSPMLYDICRTVPTWSKVQRGLLRMYLVEVLNKFPVVQHFWFGTGLFPWTSAANGATLPTYEAGQDSATTTTASTNATAELPTTTTFMPYSSSSSSTTVPVARMSMAPPNARHVSRFMAHDRLRRAPPHPDR</sequence>
<accession>A0A1G4MEK2</accession>
<evidence type="ECO:0000313" key="11">
    <source>
        <dbReference type="Proteomes" id="UP000190831"/>
    </source>
</evidence>
<name>A0A1G4MEK2_LACFM</name>
<dbReference type="CDD" id="cd04087">
    <property type="entry name" value="PTPA"/>
    <property type="match status" value="1"/>
</dbReference>
<dbReference type="GO" id="GO:0008160">
    <property type="term" value="F:protein tyrosine phosphatase activator activity"/>
    <property type="evidence" value="ECO:0007669"/>
    <property type="project" value="TreeGrafter"/>
</dbReference>
<proteinExistence type="inferred from homology"/>
<evidence type="ECO:0000256" key="4">
    <source>
        <dbReference type="ARBA" id="ARBA00011019"/>
    </source>
</evidence>
<dbReference type="GO" id="GO:0005737">
    <property type="term" value="C:cytoplasm"/>
    <property type="evidence" value="ECO:0007669"/>
    <property type="project" value="UniProtKB-SubCell"/>
</dbReference>
<evidence type="ECO:0000256" key="9">
    <source>
        <dbReference type="RuleBase" id="RU361210"/>
    </source>
</evidence>
<evidence type="ECO:0000256" key="1">
    <source>
        <dbReference type="ARBA" id="ARBA00000971"/>
    </source>
</evidence>
<dbReference type="EC" id="5.2.1.8" evidence="9"/>
<dbReference type="OMA" id="ACRDWHA"/>
<comment type="function">
    <text evidence="9">PPIases accelerate the folding of proteins. It catalyzes the cis-trans isomerization of proline imidic peptide bonds in oligopeptides.</text>
</comment>
<dbReference type="STRING" id="4955.A0A1G4MEK2"/>
<dbReference type="GO" id="GO:0005634">
    <property type="term" value="C:nucleus"/>
    <property type="evidence" value="ECO:0007669"/>
    <property type="project" value="UniProtKB-SubCell"/>
</dbReference>
<dbReference type="InterPro" id="IPR043170">
    <property type="entry name" value="PTPA_C_lid"/>
</dbReference>
<reference evidence="11" key="1">
    <citation type="submission" date="2016-03" db="EMBL/GenBank/DDBJ databases">
        <authorList>
            <person name="Devillers H."/>
        </authorList>
    </citation>
    <scope>NUCLEOTIDE SEQUENCE [LARGE SCALE GENOMIC DNA]</scope>
</reference>